<name>A0A2S9IKU5_9HYPH</name>
<evidence type="ECO:0000313" key="2">
    <source>
        <dbReference type="Proteomes" id="UP000239434"/>
    </source>
</evidence>
<dbReference type="AlphaFoldDB" id="A0A2S9IKU5"/>
<comment type="caution">
    <text evidence="1">The sequence shown here is derived from an EMBL/GenBank/DDBJ whole genome shotgun (WGS) entry which is preliminary data.</text>
</comment>
<evidence type="ECO:0000313" key="1">
    <source>
        <dbReference type="EMBL" id="PRD41151.1"/>
    </source>
</evidence>
<sequence length="278" mass="30380">MTLSKEIAGLLAEDALTVAIEKVRERVKVDPSYKPARHLYIDLLILSGDYEKADAQCNLATTFAPEDTVGFAHLRNQLRAMAARRAWFEAGAMPAFPLGPTERDRAALAAALADRAGERKLVKAALAVLEDGRGERPMRWNDKLISDFRDLDDRIPHALEALTIGGAYLWVDFSRIAAVIVEPIVHPRDLAFRRAQLSLIGGATAPVLLPAIYQGTGDDPKLLLGRETKWVKETSGITTGRGQRCFLAGDELVSLHDATSIGSAVLHKQQRTRNGKPA</sequence>
<reference evidence="1 2" key="1">
    <citation type="submission" date="2018-02" db="EMBL/GenBank/DDBJ databases">
        <title>The draft genome of Phyllobacterium sp. 1N-3.</title>
        <authorList>
            <person name="Liu L."/>
            <person name="Li L."/>
            <person name="Zhang X."/>
            <person name="Wang T."/>
            <person name="Liang L."/>
        </authorList>
    </citation>
    <scope>NUCLEOTIDE SEQUENCE [LARGE SCALE GENOMIC DNA]</scope>
    <source>
        <strain evidence="1 2">1N-3</strain>
    </source>
</reference>
<keyword evidence="2" id="KW-1185">Reference proteome</keyword>
<protein>
    <submittedName>
        <fullName evidence="1">Nitrogen fixation protein</fullName>
    </submittedName>
</protein>
<dbReference type="SUPFAM" id="SSF144059">
    <property type="entry name" value="ImpE-like"/>
    <property type="match status" value="1"/>
</dbReference>
<accession>A0A2S9IKU5</accession>
<organism evidence="1 2">
    <name type="scientific">Phyllobacterium phragmitis</name>
    <dbReference type="NCBI Taxonomy" id="2670329"/>
    <lineage>
        <taxon>Bacteria</taxon>
        <taxon>Pseudomonadati</taxon>
        <taxon>Pseudomonadota</taxon>
        <taxon>Alphaproteobacteria</taxon>
        <taxon>Hyphomicrobiales</taxon>
        <taxon>Phyllobacteriaceae</taxon>
        <taxon>Phyllobacterium</taxon>
    </lineage>
</organism>
<dbReference type="InterPro" id="IPR011990">
    <property type="entry name" value="TPR-like_helical_dom_sf"/>
</dbReference>
<dbReference type="EMBL" id="PVBR01000024">
    <property type="protein sequence ID" value="PRD41151.1"/>
    <property type="molecule type" value="Genomic_DNA"/>
</dbReference>
<dbReference type="RefSeq" id="WP_105744788.1">
    <property type="nucleotide sequence ID" value="NZ_PVBR01000024.1"/>
</dbReference>
<dbReference type="PIRSF" id="PIRSF029288">
    <property type="entry name" value="SciE_ImpE"/>
    <property type="match status" value="1"/>
</dbReference>
<proteinExistence type="predicted"/>
<dbReference type="Gene3D" id="1.25.40.10">
    <property type="entry name" value="Tetratricopeptide repeat domain"/>
    <property type="match status" value="1"/>
</dbReference>
<gene>
    <name evidence="1" type="ORF">C5748_23200</name>
</gene>
<dbReference type="InterPro" id="IPR009211">
    <property type="entry name" value="TagJ"/>
</dbReference>
<dbReference type="Pfam" id="PF07024">
    <property type="entry name" value="ImpE"/>
    <property type="match status" value="1"/>
</dbReference>
<dbReference type="Proteomes" id="UP000239434">
    <property type="component" value="Unassembled WGS sequence"/>
</dbReference>